<protein>
    <submittedName>
        <fullName evidence="2">DUF1127 domain-containing protein</fullName>
    </submittedName>
</protein>
<evidence type="ECO:0000259" key="1">
    <source>
        <dbReference type="Pfam" id="PF06568"/>
    </source>
</evidence>
<comment type="caution">
    <text evidence="2">The sequence shown here is derived from an EMBL/GenBank/DDBJ whole genome shotgun (WGS) entry which is preliminary data.</text>
</comment>
<organism evidence="2 3">
    <name type="scientific">Roseinatronobacter alkalisoli</name>
    <dbReference type="NCBI Taxonomy" id="3028235"/>
    <lineage>
        <taxon>Bacteria</taxon>
        <taxon>Pseudomonadati</taxon>
        <taxon>Pseudomonadota</taxon>
        <taxon>Alphaproteobacteria</taxon>
        <taxon>Rhodobacterales</taxon>
        <taxon>Paracoccaceae</taxon>
        <taxon>Roseinatronobacter</taxon>
    </lineage>
</organism>
<name>A0ABT5T6G5_9RHOB</name>
<proteinExistence type="predicted"/>
<reference evidence="2" key="1">
    <citation type="submission" date="2023-02" db="EMBL/GenBank/DDBJ databases">
        <title>Description of Roseinatronobacter alkalisoli sp. nov., an alkaliphilic bacerium isolated from soda soil.</title>
        <authorList>
            <person name="Wei W."/>
        </authorList>
    </citation>
    <scope>NUCLEOTIDE SEQUENCE</scope>
    <source>
        <strain evidence="2">HJB301</strain>
    </source>
</reference>
<keyword evidence="3" id="KW-1185">Reference proteome</keyword>
<evidence type="ECO:0000313" key="3">
    <source>
        <dbReference type="Proteomes" id="UP001431784"/>
    </source>
</evidence>
<accession>A0ABT5T6G5</accession>
<dbReference type="RefSeq" id="WP_274351389.1">
    <property type="nucleotide sequence ID" value="NZ_JAQZSM010000004.1"/>
</dbReference>
<feature type="domain" description="YjiS-like" evidence="1">
    <location>
        <begin position="25"/>
        <end position="59"/>
    </location>
</feature>
<gene>
    <name evidence="2" type="ORF">PUT78_06310</name>
</gene>
<dbReference type="Proteomes" id="UP001431784">
    <property type="component" value="Unassembled WGS sequence"/>
</dbReference>
<dbReference type="Pfam" id="PF06568">
    <property type="entry name" value="YjiS-like"/>
    <property type="match status" value="1"/>
</dbReference>
<dbReference type="EMBL" id="JAQZSM010000004">
    <property type="protein sequence ID" value="MDD7970705.1"/>
    <property type="molecule type" value="Genomic_DNA"/>
</dbReference>
<sequence>MAHITANAGSFRPVAYLMGWVESVADSMSRYRVYKRTHDELSSLSSRELEDLGISRSMITRLAYEAAYEN</sequence>
<evidence type="ECO:0000313" key="2">
    <source>
        <dbReference type="EMBL" id="MDD7970705.1"/>
    </source>
</evidence>
<dbReference type="InterPro" id="IPR009506">
    <property type="entry name" value="YjiS-like"/>
</dbReference>